<feature type="transmembrane region" description="Helical" evidence="8">
    <location>
        <begin position="237"/>
        <end position="259"/>
    </location>
</feature>
<dbReference type="AlphaFoldDB" id="A0A179EPQ4"/>
<evidence type="ECO:0000256" key="6">
    <source>
        <dbReference type="ARBA" id="ARBA00022989"/>
    </source>
</evidence>
<dbReference type="PANTHER" id="PTHR30472">
    <property type="entry name" value="FERRIC ENTEROBACTIN TRANSPORT SYSTEM PERMEASE PROTEIN"/>
    <property type="match status" value="1"/>
</dbReference>
<evidence type="ECO:0000256" key="5">
    <source>
        <dbReference type="ARBA" id="ARBA00022692"/>
    </source>
</evidence>
<evidence type="ECO:0000256" key="3">
    <source>
        <dbReference type="ARBA" id="ARBA00022448"/>
    </source>
</evidence>
<dbReference type="GO" id="GO:0022857">
    <property type="term" value="F:transmembrane transporter activity"/>
    <property type="evidence" value="ECO:0007669"/>
    <property type="project" value="InterPro"/>
</dbReference>
<dbReference type="SUPFAM" id="SSF81345">
    <property type="entry name" value="ABC transporter involved in vitamin B12 uptake, BtuC"/>
    <property type="match status" value="1"/>
</dbReference>
<accession>A0A179EPQ4</accession>
<dbReference type="PANTHER" id="PTHR30472:SF64">
    <property type="entry name" value="IRON(3+)-HYDROXAMATE IMPORT SYSTEM PERMEASE PROTEIN FHUG"/>
    <property type="match status" value="1"/>
</dbReference>
<dbReference type="GO" id="GO:0005886">
    <property type="term" value="C:plasma membrane"/>
    <property type="evidence" value="ECO:0007669"/>
    <property type="project" value="UniProtKB-SubCell"/>
</dbReference>
<dbReference type="Pfam" id="PF01032">
    <property type="entry name" value="FecCD"/>
    <property type="match status" value="1"/>
</dbReference>
<organism evidence="9 10">
    <name type="scientific">Enterococcus thailandicus</name>
    <dbReference type="NCBI Taxonomy" id="417368"/>
    <lineage>
        <taxon>Bacteria</taxon>
        <taxon>Bacillati</taxon>
        <taxon>Bacillota</taxon>
        <taxon>Bacilli</taxon>
        <taxon>Lactobacillales</taxon>
        <taxon>Enterococcaceae</taxon>
        <taxon>Enterococcus</taxon>
    </lineage>
</organism>
<feature type="transmembrane region" description="Helical" evidence="8">
    <location>
        <begin position="147"/>
        <end position="169"/>
    </location>
</feature>
<evidence type="ECO:0000256" key="7">
    <source>
        <dbReference type="ARBA" id="ARBA00023136"/>
    </source>
</evidence>
<dbReference type="EMBL" id="LWMN01000014">
    <property type="protein sequence ID" value="OAQ55215.1"/>
    <property type="molecule type" value="Genomic_DNA"/>
</dbReference>
<comment type="similarity">
    <text evidence="2">Belongs to the binding-protein-dependent transport system permease family. FecCD subfamily.</text>
</comment>
<feature type="transmembrane region" description="Helical" evidence="8">
    <location>
        <begin position="114"/>
        <end position="135"/>
    </location>
</feature>
<dbReference type="FunFam" id="1.10.3470.10:FF:000001">
    <property type="entry name" value="Vitamin B12 ABC transporter permease BtuC"/>
    <property type="match status" value="1"/>
</dbReference>
<dbReference type="CDD" id="cd06550">
    <property type="entry name" value="TM_ABC_iron-siderophores_like"/>
    <property type="match status" value="1"/>
</dbReference>
<keyword evidence="5 8" id="KW-0812">Transmembrane</keyword>
<sequence>MKKLRWLITFLLFCLFISVLLSLMIGTPLLSIQQVIDGITGTASPVTQLIVQEFRFPRLAVSLLAGMCLGVSGYLLQGVTRNELADASILGINAGAGFFVMLYLGFFSQAAATFLLPFAACLGGLLAAICVYLTSYTKSGMLKMNRILLSGIAVNAGLSAMTLLVTIKISKENYGFVNAWLAGSIWGASWPYVWALLPWAVFLLPLAFYYSQQIGLLSFGQERAQSLGLHVRRSQRVLLILAVGLACASVAVAGSLSFVGLLAPHVAKTIVKKENHWTFVLSGLFGVLLVNVADIIARVILPSGEIPTGILIALIGAPYFLYLLFQKQA</sequence>
<feature type="transmembrane region" description="Helical" evidence="8">
    <location>
        <begin position="88"/>
        <end position="108"/>
    </location>
</feature>
<gene>
    <name evidence="9" type="ORF">A6E74_08815</name>
</gene>
<feature type="transmembrane region" description="Helical" evidence="8">
    <location>
        <begin position="279"/>
        <end position="301"/>
    </location>
</feature>
<dbReference type="Gene3D" id="1.10.3470.10">
    <property type="entry name" value="ABC transporter involved in vitamin B12 uptake, BtuC"/>
    <property type="match status" value="1"/>
</dbReference>
<keyword evidence="10" id="KW-1185">Reference proteome</keyword>
<reference evidence="9 10" key="1">
    <citation type="submission" date="2016-04" db="EMBL/GenBank/DDBJ databases">
        <title>Draft genome of an Enterococcus thailandicus strain isolated from bovine feces.</title>
        <authorList>
            <person name="Beukers A.G."/>
            <person name="Zaheer R."/>
            <person name="Goji N."/>
            <person name="Cook S.R."/>
            <person name="Amoako K."/>
            <person name="Chaves A.V."/>
            <person name="Ward M.P."/>
            <person name="Mcallister T.A."/>
        </authorList>
    </citation>
    <scope>NUCLEOTIDE SEQUENCE [LARGE SCALE GENOMIC DNA]</scope>
    <source>
        <strain evidence="9 10">F0711D 46</strain>
    </source>
</reference>
<keyword evidence="3" id="KW-0813">Transport</keyword>
<name>A0A179EPQ4_ENTTH</name>
<feature type="transmembrane region" description="Helical" evidence="8">
    <location>
        <begin position="189"/>
        <end position="210"/>
    </location>
</feature>
<evidence type="ECO:0000256" key="8">
    <source>
        <dbReference type="SAM" id="Phobius"/>
    </source>
</evidence>
<dbReference type="RefSeq" id="WP_067484171.1">
    <property type="nucleotide sequence ID" value="NZ_LWMN01000014.1"/>
</dbReference>
<evidence type="ECO:0000256" key="4">
    <source>
        <dbReference type="ARBA" id="ARBA00022475"/>
    </source>
</evidence>
<proteinExistence type="inferred from homology"/>
<dbReference type="GO" id="GO:0033214">
    <property type="term" value="P:siderophore-iron import into cell"/>
    <property type="evidence" value="ECO:0007669"/>
    <property type="project" value="TreeGrafter"/>
</dbReference>
<dbReference type="InterPro" id="IPR037294">
    <property type="entry name" value="ABC_BtuC-like"/>
</dbReference>
<evidence type="ECO:0000313" key="10">
    <source>
        <dbReference type="Proteomes" id="UP000078516"/>
    </source>
</evidence>
<feature type="transmembrane region" description="Helical" evidence="8">
    <location>
        <begin position="55"/>
        <end position="76"/>
    </location>
</feature>
<evidence type="ECO:0000313" key="9">
    <source>
        <dbReference type="EMBL" id="OAQ55215.1"/>
    </source>
</evidence>
<dbReference type="InterPro" id="IPR000522">
    <property type="entry name" value="ABC_transptr_permease_BtuC"/>
</dbReference>
<keyword evidence="7 8" id="KW-0472">Membrane</keyword>
<feature type="transmembrane region" description="Helical" evidence="8">
    <location>
        <begin position="308"/>
        <end position="325"/>
    </location>
</feature>
<protein>
    <submittedName>
        <fullName evidence="9">Iron ABC transporter permease</fullName>
    </submittedName>
</protein>
<comment type="caution">
    <text evidence="9">The sequence shown here is derived from an EMBL/GenBank/DDBJ whole genome shotgun (WGS) entry which is preliminary data.</text>
</comment>
<comment type="subcellular location">
    <subcellularLocation>
        <location evidence="1">Cell membrane</location>
        <topology evidence="1">Multi-pass membrane protein</topology>
    </subcellularLocation>
</comment>
<dbReference type="Proteomes" id="UP000078516">
    <property type="component" value="Unassembled WGS sequence"/>
</dbReference>
<keyword evidence="6 8" id="KW-1133">Transmembrane helix</keyword>
<keyword evidence="4" id="KW-1003">Cell membrane</keyword>
<evidence type="ECO:0000256" key="1">
    <source>
        <dbReference type="ARBA" id="ARBA00004651"/>
    </source>
</evidence>
<evidence type="ECO:0000256" key="2">
    <source>
        <dbReference type="ARBA" id="ARBA00007935"/>
    </source>
</evidence>